<accession>A0A9D2DY18</accession>
<reference evidence="3" key="2">
    <citation type="submission" date="2021-04" db="EMBL/GenBank/DDBJ databases">
        <authorList>
            <person name="Gilroy R."/>
        </authorList>
    </citation>
    <scope>NUCLEOTIDE SEQUENCE</scope>
    <source>
        <strain evidence="3">CHK33-5263</strain>
    </source>
</reference>
<keyword evidence="2" id="KW-1133">Transmembrane helix</keyword>
<name>A0A9D2DY18_9FIRM</name>
<sequence>MEERIMDEDELRGIKKRRDGEPDDESAAGDEAEIEYEITEDAALEGADGEYDEDLVGLTPTQLKEELERREKLREEAHAEALRYRAEGEAAVQREAYDEATGCFEQSLSIEYDEEVEALYWWARTRGMTSSDVLFERETAREFAEASKPSKKLVLDAFGEELHNARAVLLEEAEPLREQVRAGQEARRAPFIANRNYYRLRFAICAVLTVLFAVGIGVSASFLLRTQSSLPTILMIVFGALTLVAVCFFLYFSRKLIVASRLCRANEKLASTEEGERLEQLEDALACLNDVLGTAEEAQDEGDTN</sequence>
<proteinExistence type="predicted"/>
<evidence type="ECO:0000313" key="3">
    <source>
        <dbReference type="EMBL" id="HIZ25113.1"/>
    </source>
</evidence>
<feature type="compositionally biased region" description="Acidic residues" evidence="1">
    <location>
        <begin position="1"/>
        <end position="10"/>
    </location>
</feature>
<evidence type="ECO:0000256" key="2">
    <source>
        <dbReference type="SAM" id="Phobius"/>
    </source>
</evidence>
<feature type="transmembrane region" description="Helical" evidence="2">
    <location>
        <begin position="230"/>
        <end position="252"/>
    </location>
</feature>
<protein>
    <submittedName>
        <fullName evidence="3">Uncharacterized protein</fullName>
    </submittedName>
</protein>
<keyword evidence="2" id="KW-0472">Membrane</keyword>
<comment type="caution">
    <text evidence="3">The sequence shown here is derived from an EMBL/GenBank/DDBJ whole genome shotgun (WGS) entry which is preliminary data.</text>
</comment>
<evidence type="ECO:0000256" key="1">
    <source>
        <dbReference type="SAM" id="MobiDB-lite"/>
    </source>
</evidence>
<feature type="transmembrane region" description="Helical" evidence="2">
    <location>
        <begin position="202"/>
        <end position="224"/>
    </location>
</feature>
<feature type="region of interest" description="Disordered" evidence="1">
    <location>
        <begin position="1"/>
        <end position="35"/>
    </location>
</feature>
<dbReference type="Proteomes" id="UP000824044">
    <property type="component" value="Unassembled WGS sequence"/>
</dbReference>
<gene>
    <name evidence="3" type="ORF">H9812_06565</name>
</gene>
<dbReference type="AlphaFoldDB" id="A0A9D2DY18"/>
<organism evidence="3 4">
    <name type="scientific">Candidatus Gallimonas intestinigallinarum</name>
    <dbReference type="NCBI Taxonomy" id="2838604"/>
    <lineage>
        <taxon>Bacteria</taxon>
        <taxon>Bacillati</taxon>
        <taxon>Bacillota</taxon>
        <taxon>Clostridia</taxon>
        <taxon>Candidatus Gallimonas</taxon>
    </lineage>
</organism>
<evidence type="ECO:0000313" key="4">
    <source>
        <dbReference type="Proteomes" id="UP000824044"/>
    </source>
</evidence>
<dbReference type="EMBL" id="DXBS01000121">
    <property type="protein sequence ID" value="HIZ25113.1"/>
    <property type="molecule type" value="Genomic_DNA"/>
</dbReference>
<feature type="compositionally biased region" description="Acidic residues" evidence="1">
    <location>
        <begin position="21"/>
        <end position="35"/>
    </location>
</feature>
<reference evidence="3" key="1">
    <citation type="journal article" date="2021" name="PeerJ">
        <title>Extensive microbial diversity within the chicken gut microbiome revealed by metagenomics and culture.</title>
        <authorList>
            <person name="Gilroy R."/>
            <person name="Ravi A."/>
            <person name="Getino M."/>
            <person name="Pursley I."/>
            <person name="Horton D.L."/>
            <person name="Alikhan N.F."/>
            <person name="Baker D."/>
            <person name="Gharbi K."/>
            <person name="Hall N."/>
            <person name="Watson M."/>
            <person name="Adriaenssens E.M."/>
            <person name="Foster-Nyarko E."/>
            <person name="Jarju S."/>
            <person name="Secka A."/>
            <person name="Antonio M."/>
            <person name="Oren A."/>
            <person name="Chaudhuri R.R."/>
            <person name="La Ragione R."/>
            <person name="Hildebrand F."/>
            <person name="Pallen M.J."/>
        </authorList>
    </citation>
    <scope>NUCLEOTIDE SEQUENCE</scope>
    <source>
        <strain evidence="3">CHK33-5263</strain>
    </source>
</reference>
<keyword evidence="2" id="KW-0812">Transmembrane</keyword>